<feature type="transmembrane region" description="Helical" evidence="6">
    <location>
        <begin position="1511"/>
        <end position="1531"/>
    </location>
</feature>
<feature type="transmembrane region" description="Helical" evidence="6">
    <location>
        <begin position="1019"/>
        <end position="1039"/>
    </location>
</feature>
<sequence length="2003" mass="231965">MDILYTIFTSIAILLFICVTPILVLIVRIHAGKSIRNPKYAPVEGTVFHQLLYYNRMYDYQTELAKKTPTYRFLAPDQSEIYTTDSRNVEHILKTNFGKYSKGERNQEIIMDLFGEGIFAVDGEKWKQQRKLASFEFSARVLRDFSCKVFRKGAAKLVSKVSEFSLANQVFDMQELLMRGSLDSIFKVGFGVDLNCLEGSSGNDNKFITAFDDSNALSYWRYVDPFWKLKRYFNIGSEFLLKKNIKFIREFVDELIRTRRKQLEMKQDSMDKKDILSRFLVESKKDPEKMTDQYLRDIILNFMLAGKDSAANTLSWFFYVLCKNPLIQIKIVEEIREVIGNNMKDNGSVDDYVASITEEVLEKMHYLHATLTETLRLYPAVPLDGRCADADDVLPDGFHIKKGDGVYYMSYAMGRMPYVWGDDAEDFRPERWLKDGIFQPESPFKFIAFHAGPRLCLGKDFAYRQMKILSMALLHFFRFKLSDDTKEVTYRTMFTLHIKEGLQVRTLCVISLTSFLVLILRIYAGKSIGNPKSAPVVGTVFHELFYFKRLYDYQTEVAKKIPTSRLLAPDESIICTTDSRNVEHILKTKFGKYSKGKRNEEIIMDLFGKGIFAVDGEKWKQQRKLASLEFSTRVLRDFSCTVFRKRAAKLVRKVFQFYNSNQVFDIQELLMRCSLDSIFKVGFGVDLNCLDGSGGDDNSFIKAFDDSNELIYWRYVDPFWKLKRYFNIGSEALLKKNIKFIHEFVDELIRSRRKQLEVKQDSIDKEDILSRFLVESKKDPEKMTDQYLRDIILNFMLAGKDSTANTLSWFFYMLCKNPLIQEKVVEEITEVIGNNMKDKEHLEDFVASITEEVLEKIHYLHAALTETLRLYPAVPVDGRCADADDVLPDGFHIRKGDEVNYVSYAMGRMPYIWGNDAEDFRPERWLKDGIFQPESPFKFIAFHAGPRICLGKDFAYKQMKILAMALLHFFRFKLSDERKVVTYRTMFTLHINEGLPVHAVPRRGLDMAVVSMDILHSSIISITATILSLLFCGFIFHLLTEKVHGKKRYHPIGGTIFNQLINFHRLHHYMTDLAGKYKTYRLISPFRNEIYTSDPANVEYILKTNFDNYGKGWYNYSILKDLFGDGIFTVDGDKWQGVVFRKNVAKRAHVLSEAANSNTTVDIQDLFMKSTQDSIFRVACGVELDRTCGSNEESKKFGDAFDNANAMTTWRYVDVFWKIKRALNIGVEAKLRDNIRTVDAFVYKLIQRKTEQMTIPEAELSWKKEDILSRFLQISGTNPKYLHNIILNFIIAGKDTTAITLSWFIYVLCKYPHVQEKIAQEIKESTTEKENATDITDFAANVSEDEKMQCLHAALAETIRLYPAIPTDPKIGFLDDTLPDGFSVNKGDTVSYLPYAMGRMKFIWGDDAAEYKPERWLDHDGFFRHESPFKFTAFQMKIFSAVLLHYFVFKLSNDKNAVNYRTMISLQIDGGLHVDMEQLLLDPMKYKMIHYKPNMHKDTALVSMDIFHSSIMSIAATILSLVFCGFIVHLLTKKLHDKRRYHPIGTIFNQLINFHRLHHYMTDLAGKYKTYRLISPFRNEIYTCDPANVEYILKTNFDNYGKDLLGDGIFTVDGDKWREQRQLSSHEFSTRVLRDFSSVVFRKNAAKFAHILSELVKSNKIVDIQDLFMKATLDSVFRVAFGVELDSMCGSNEQGKNFIAAFDDASAMTLWGYVDILWKIKRFLNIGSEAKLKENIKSVDAFVYKLIHRKTGQMSTPEADLSLQWKKEDILSRFLQITGTDEKFLRDIILNFIIAGRDTTATAFSWFIYVLCKYPHVQEKVAQEIKKATTKKENATDIADFAANVSEDTLEKMQYLHAALTETLRLYPAVPVDPKICFSDDTLPYGFSVKKGDMVCYLPYAMGRMNFIWGDDAEEYKPERWLDGDGFFRQENPFKFTAFQAGPRICLGKEFAYRQMKIFSAVLLGYFVFKLSDDKKAINYRTMINLHIDGGLYVRVFHRHEGN</sequence>
<evidence type="ECO:0000256" key="4">
    <source>
        <dbReference type="ARBA" id="ARBA00023002"/>
    </source>
</evidence>
<dbReference type="Pfam" id="PF00067">
    <property type="entry name" value="p450"/>
    <property type="match status" value="4"/>
</dbReference>
<dbReference type="Proteomes" id="UP000824120">
    <property type="component" value="Chromosome 2"/>
</dbReference>
<dbReference type="InterPro" id="IPR001128">
    <property type="entry name" value="Cyt_P450"/>
</dbReference>
<keyword evidence="5" id="KW-0408">Iron</keyword>
<dbReference type="GO" id="GO:0016705">
    <property type="term" value="F:oxidoreductase activity, acting on paired donors, with incorporation or reduction of molecular oxygen"/>
    <property type="evidence" value="ECO:0007669"/>
    <property type="project" value="InterPro"/>
</dbReference>
<dbReference type="Gene3D" id="1.10.630.10">
    <property type="entry name" value="Cytochrome P450"/>
    <property type="match status" value="4"/>
</dbReference>
<evidence type="ECO:0000256" key="2">
    <source>
        <dbReference type="ARBA" id="ARBA00010617"/>
    </source>
</evidence>
<feature type="transmembrane region" description="Helical" evidence="6">
    <location>
        <begin position="6"/>
        <end position="27"/>
    </location>
</feature>
<dbReference type="GO" id="GO:0004497">
    <property type="term" value="F:monooxygenase activity"/>
    <property type="evidence" value="ECO:0007669"/>
    <property type="project" value="InterPro"/>
</dbReference>
<dbReference type="InterPro" id="IPR017972">
    <property type="entry name" value="Cyt_P450_CS"/>
</dbReference>
<dbReference type="InterPro" id="IPR036396">
    <property type="entry name" value="Cyt_P450_sf"/>
</dbReference>
<keyword evidence="8" id="KW-1185">Reference proteome</keyword>
<keyword evidence="6" id="KW-0472">Membrane</keyword>
<organism evidence="7 8">
    <name type="scientific">Solanum commersonii</name>
    <name type="common">Commerson's wild potato</name>
    <name type="synonym">Commerson's nightshade</name>
    <dbReference type="NCBI Taxonomy" id="4109"/>
    <lineage>
        <taxon>Eukaryota</taxon>
        <taxon>Viridiplantae</taxon>
        <taxon>Streptophyta</taxon>
        <taxon>Embryophyta</taxon>
        <taxon>Tracheophyta</taxon>
        <taxon>Spermatophyta</taxon>
        <taxon>Magnoliopsida</taxon>
        <taxon>eudicotyledons</taxon>
        <taxon>Gunneridae</taxon>
        <taxon>Pentapetalae</taxon>
        <taxon>asterids</taxon>
        <taxon>lamiids</taxon>
        <taxon>Solanales</taxon>
        <taxon>Solanaceae</taxon>
        <taxon>Solanoideae</taxon>
        <taxon>Solaneae</taxon>
        <taxon>Solanum</taxon>
    </lineage>
</organism>
<dbReference type="PRINTS" id="PR00385">
    <property type="entry name" value="P450"/>
</dbReference>
<dbReference type="GO" id="GO:0005506">
    <property type="term" value="F:iron ion binding"/>
    <property type="evidence" value="ECO:0007669"/>
    <property type="project" value="InterPro"/>
</dbReference>
<dbReference type="PROSITE" id="PS00086">
    <property type="entry name" value="CYTOCHROME_P450"/>
    <property type="match status" value="2"/>
</dbReference>
<evidence type="ECO:0000313" key="8">
    <source>
        <dbReference type="Proteomes" id="UP000824120"/>
    </source>
</evidence>
<evidence type="ECO:0000256" key="6">
    <source>
        <dbReference type="SAM" id="Phobius"/>
    </source>
</evidence>
<keyword evidence="4" id="KW-0560">Oxidoreductase</keyword>
<gene>
    <name evidence="7" type="ORF">H5410_012011</name>
</gene>
<accession>A0A9J6AR71</accession>
<comment type="caution">
    <text evidence="7">The sequence shown here is derived from an EMBL/GenBank/DDBJ whole genome shotgun (WGS) entry which is preliminary data.</text>
</comment>
<keyword evidence="6" id="KW-0812">Transmembrane</keyword>
<evidence type="ECO:0000256" key="3">
    <source>
        <dbReference type="ARBA" id="ARBA00022723"/>
    </source>
</evidence>
<dbReference type="PRINTS" id="PR00463">
    <property type="entry name" value="EP450I"/>
</dbReference>
<reference evidence="7 8" key="1">
    <citation type="submission" date="2020-09" db="EMBL/GenBank/DDBJ databases">
        <title>De no assembly of potato wild relative species, Solanum commersonii.</title>
        <authorList>
            <person name="Cho K."/>
        </authorList>
    </citation>
    <scope>NUCLEOTIDE SEQUENCE [LARGE SCALE GENOMIC DNA]</scope>
    <source>
        <strain evidence="7">LZ3.2</strain>
        <tissue evidence="7">Leaf</tissue>
    </source>
</reference>
<keyword evidence="6" id="KW-1133">Transmembrane helix</keyword>
<dbReference type="CDD" id="cd11064">
    <property type="entry name" value="CYP86A"/>
    <property type="match status" value="3"/>
</dbReference>
<evidence type="ECO:0008006" key="9">
    <source>
        <dbReference type="Google" id="ProtNLM"/>
    </source>
</evidence>
<name>A0A9J6AR71_SOLCO</name>
<feature type="transmembrane region" description="Helical" evidence="6">
    <location>
        <begin position="1431"/>
        <end position="1449"/>
    </location>
</feature>
<proteinExistence type="inferred from homology"/>
<dbReference type="EMBL" id="JACXVP010000002">
    <property type="protein sequence ID" value="KAG5626793.1"/>
    <property type="molecule type" value="Genomic_DNA"/>
</dbReference>
<protein>
    <recommendedName>
        <fullName evidence="9">Cytochrome P450</fullName>
    </recommendedName>
</protein>
<keyword evidence="3" id="KW-0479">Metal-binding</keyword>
<comment type="similarity">
    <text evidence="2">Belongs to the cytochrome P450 family.</text>
</comment>
<evidence type="ECO:0000313" key="7">
    <source>
        <dbReference type="EMBL" id="KAG5626793.1"/>
    </source>
</evidence>
<dbReference type="InterPro" id="IPR002401">
    <property type="entry name" value="Cyt_P450_E_grp-I"/>
</dbReference>
<dbReference type="GO" id="GO:0020037">
    <property type="term" value="F:heme binding"/>
    <property type="evidence" value="ECO:0007669"/>
    <property type="project" value="InterPro"/>
</dbReference>
<dbReference type="PANTHER" id="PTHR24296">
    <property type="entry name" value="CYTOCHROME P450"/>
    <property type="match status" value="1"/>
</dbReference>
<evidence type="ECO:0000256" key="5">
    <source>
        <dbReference type="ARBA" id="ARBA00023004"/>
    </source>
</evidence>
<dbReference type="GO" id="GO:0006629">
    <property type="term" value="P:lipid metabolic process"/>
    <property type="evidence" value="ECO:0007669"/>
    <property type="project" value="UniProtKB-ARBA"/>
</dbReference>
<evidence type="ECO:0000256" key="1">
    <source>
        <dbReference type="ARBA" id="ARBA00001971"/>
    </source>
</evidence>
<comment type="cofactor">
    <cofactor evidence="1">
        <name>heme</name>
        <dbReference type="ChEBI" id="CHEBI:30413"/>
    </cofactor>
</comment>
<dbReference type="SUPFAM" id="SSF48264">
    <property type="entry name" value="Cytochrome P450"/>
    <property type="match status" value="4"/>
</dbReference>
<dbReference type="OrthoDB" id="1470350at2759"/>